<comment type="caution">
    <text evidence="1">The sequence shown here is derived from an EMBL/GenBank/DDBJ whole genome shotgun (WGS) entry which is preliminary data.</text>
</comment>
<evidence type="ECO:0000313" key="2">
    <source>
        <dbReference type="Proteomes" id="UP000277871"/>
    </source>
</evidence>
<reference evidence="1 2" key="1">
    <citation type="submission" date="2018-10" db="EMBL/GenBank/DDBJ databases">
        <title>Kocuria tytonicola, new bacteria from the preen glands of American barn owls (Tyto furcata).</title>
        <authorList>
            <person name="Braun M.S."/>
            <person name="Wang E."/>
            <person name="Zimmermann S."/>
            <person name="Boutin S."/>
            <person name="Wagner H."/>
            <person name="Wink M."/>
        </authorList>
    </citation>
    <scope>NUCLEOTIDE SEQUENCE [LARGE SCALE GENOMIC DNA]</scope>
    <source>
        <strain evidence="1 2">473</strain>
    </source>
</reference>
<sequence>MTTKPRPMPASQWDDYLAALCRVTAQPHTEGMVELCRTRYGATTAETTAALAAIRETEEGQ</sequence>
<protein>
    <submittedName>
        <fullName evidence="1">Uncharacterized protein</fullName>
    </submittedName>
</protein>
<gene>
    <name evidence="1" type="ORF">EAE32_06465</name>
</gene>
<name>A0A3L9L8U1_9MICC</name>
<keyword evidence="2" id="KW-1185">Reference proteome</keyword>
<evidence type="ECO:0000313" key="1">
    <source>
        <dbReference type="EMBL" id="RLY94778.1"/>
    </source>
</evidence>
<dbReference type="AlphaFoldDB" id="A0A3L9L8U1"/>
<organism evidence="1 2">
    <name type="scientific">Kocuria tytonicola</name>
    <dbReference type="NCBI Taxonomy" id="2055946"/>
    <lineage>
        <taxon>Bacteria</taxon>
        <taxon>Bacillati</taxon>
        <taxon>Actinomycetota</taxon>
        <taxon>Actinomycetes</taxon>
        <taxon>Micrococcales</taxon>
        <taxon>Micrococcaceae</taxon>
        <taxon>Kocuria</taxon>
    </lineage>
</organism>
<dbReference type="RefSeq" id="WP_121864515.1">
    <property type="nucleotide sequence ID" value="NZ_RDEX01000001.1"/>
</dbReference>
<accession>A0A3L9L8U1</accession>
<dbReference type="Proteomes" id="UP000277871">
    <property type="component" value="Unassembled WGS sequence"/>
</dbReference>
<dbReference type="EMBL" id="RDEX01000001">
    <property type="protein sequence ID" value="RLY94778.1"/>
    <property type="molecule type" value="Genomic_DNA"/>
</dbReference>
<proteinExistence type="predicted"/>